<dbReference type="GeneID" id="110592667"/>
<sequence>MDKQALLWVPAPAQDTWCLPSPAVPAAGIPRCQSLESAERWPGPCLRGDLGSAAPASKLFPRASSSCLRKWTLGCGLHTDMPREGAAGFERLSCPLLSKQVWVPQCSGNEDSCSASGPRPL</sequence>
<dbReference type="RefSeq" id="XP_044776070.1">
    <property type="nucleotide sequence ID" value="XM_044920135.1"/>
</dbReference>
<reference evidence="2" key="1">
    <citation type="submission" date="2025-08" db="UniProtKB">
        <authorList>
            <consortium name="RefSeq"/>
        </authorList>
    </citation>
    <scope>IDENTIFICATION</scope>
    <source>
        <tissue evidence="2">Blood</tissue>
    </source>
</reference>
<dbReference type="AlphaFoldDB" id="A0A8M1MSA4"/>
<accession>A0A8M1MSA4</accession>
<protein>
    <submittedName>
        <fullName evidence="2">Uncharacterized protein LOC110592667</fullName>
    </submittedName>
</protein>
<dbReference type="KEGG" id="nsu:110592667"/>
<proteinExistence type="predicted"/>
<evidence type="ECO:0000313" key="1">
    <source>
        <dbReference type="Proteomes" id="UP000248481"/>
    </source>
</evidence>
<dbReference type="Proteomes" id="UP000248481">
    <property type="component" value="Chromosome 12"/>
</dbReference>
<name>A0A8M1MSA4_NEOSC</name>
<keyword evidence="1" id="KW-1185">Reference proteome</keyword>
<organism evidence="1 2">
    <name type="scientific">Neomonachus schauinslandi</name>
    <name type="common">Hawaiian monk seal</name>
    <name type="synonym">Monachus schauinslandi</name>
    <dbReference type="NCBI Taxonomy" id="29088"/>
    <lineage>
        <taxon>Eukaryota</taxon>
        <taxon>Metazoa</taxon>
        <taxon>Chordata</taxon>
        <taxon>Craniata</taxon>
        <taxon>Vertebrata</taxon>
        <taxon>Euteleostomi</taxon>
        <taxon>Mammalia</taxon>
        <taxon>Eutheria</taxon>
        <taxon>Laurasiatheria</taxon>
        <taxon>Carnivora</taxon>
        <taxon>Caniformia</taxon>
        <taxon>Pinnipedia</taxon>
        <taxon>Phocidae</taxon>
        <taxon>Monachinae</taxon>
        <taxon>Monachini</taxon>
        <taxon>Neomonachus</taxon>
    </lineage>
</organism>
<gene>
    <name evidence="2" type="primary">LOC110592667</name>
</gene>
<evidence type="ECO:0000313" key="2">
    <source>
        <dbReference type="RefSeq" id="XP_044776070.1"/>
    </source>
</evidence>